<reference evidence="3" key="1">
    <citation type="submission" date="2020-01" db="EMBL/GenBank/DDBJ databases">
        <title>Muricauda ochracea sp. nov., isolated from a tidal flat of Garorim bay in Korea.</title>
        <authorList>
            <person name="Kim D."/>
            <person name="Yoo Y."/>
            <person name="Kim J.-J."/>
        </authorList>
    </citation>
    <scope>NUCLEOTIDE SEQUENCE</scope>
    <source>
        <strain evidence="3">JGD-17</strain>
    </source>
</reference>
<dbReference type="InterPro" id="IPR013783">
    <property type="entry name" value="Ig-like_fold"/>
</dbReference>
<dbReference type="Gene3D" id="2.60.40.10">
    <property type="entry name" value="Immunoglobulins"/>
    <property type="match status" value="1"/>
</dbReference>
<evidence type="ECO:0000259" key="2">
    <source>
        <dbReference type="Pfam" id="PF25852"/>
    </source>
</evidence>
<dbReference type="InterPro" id="IPR036116">
    <property type="entry name" value="FN3_sf"/>
</dbReference>
<comment type="caution">
    <text evidence="3">The sequence shown here is derived from an EMBL/GenBank/DDBJ whole genome shotgun (WGS) entry which is preliminary data.</text>
</comment>
<dbReference type="Gene3D" id="2.120.10.80">
    <property type="entry name" value="Kelch-type beta propeller"/>
    <property type="match status" value="1"/>
</dbReference>
<sequence length="441" mass="49184">MSKFRIPSFLIKSFLIPVIIVVYACSSSENEESLPDNSGGDTESPTTPEEEQNMPPNAFNLIEVANDSESVELSPNFEWEFATDPENEAITYSFFLDTSENPTTQLATNLSDTSYNLEAELELGTTYYWQVEASDASGNTTISAIFSFTTKPIGSFVAQPDFGFRHHAAVTELNGRLYMLGGFGTVNGAPQHYLDDVWSSDDGEVWTLEADNPGFIARALHPLVAFNDKMFLIGGFRANGPSNDIWSSTDGKNWVMETANAEFPEDWGHKMLHFNDKLWLITGGSNNESNRSVWNSENGVNWTRVVEDIGFSLNLDLEAVVFNNRMWVIVNDEIHSSDNGIDWTLELEDAPFADLGTSGFSLKEYSLVVHNGKMVLMVSRQDTSESADIWSSSNGKDWILEHTQTAFPNREDNSFISFGGKIYIMLGFNDQGFLGDIWTLD</sequence>
<dbReference type="AlphaFoldDB" id="A0A964TCJ3"/>
<organism evidence="3 4">
    <name type="scientific">Flagellimonas ochracea</name>
    <dbReference type="NCBI Taxonomy" id="2696472"/>
    <lineage>
        <taxon>Bacteria</taxon>
        <taxon>Pseudomonadati</taxon>
        <taxon>Bacteroidota</taxon>
        <taxon>Flavobacteriia</taxon>
        <taxon>Flavobacteriales</taxon>
        <taxon>Flavobacteriaceae</taxon>
        <taxon>Flagellimonas</taxon>
    </lineage>
</organism>
<dbReference type="RefSeq" id="WP_166523754.1">
    <property type="nucleotide sequence ID" value="NZ_JAAABI010000003.1"/>
</dbReference>
<evidence type="ECO:0000313" key="4">
    <source>
        <dbReference type="Proteomes" id="UP000667650"/>
    </source>
</evidence>
<accession>A0A964TCJ3</accession>
<protein>
    <recommendedName>
        <fullName evidence="2">DUF6242 domain-containing protein</fullName>
    </recommendedName>
</protein>
<feature type="region of interest" description="Disordered" evidence="1">
    <location>
        <begin position="30"/>
        <end position="54"/>
    </location>
</feature>
<gene>
    <name evidence="3" type="ORF">GTQ34_10400</name>
</gene>
<dbReference type="Proteomes" id="UP000667650">
    <property type="component" value="Unassembled WGS sequence"/>
</dbReference>
<feature type="domain" description="DUF6242" evidence="2">
    <location>
        <begin position="205"/>
        <end position="425"/>
    </location>
</feature>
<dbReference type="InterPro" id="IPR015915">
    <property type="entry name" value="Kelch-typ_b-propeller"/>
</dbReference>
<dbReference type="SUPFAM" id="SSF49265">
    <property type="entry name" value="Fibronectin type III"/>
    <property type="match status" value="1"/>
</dbReference>
<evidence type="ECO:0000256" key="1">
    <source>
        <dbReference type="SAM" id="MobiDB-lite"/>
    </source>
</evidence>
<dbReference type="SUPFAM" id="SSF117281">
    <property type="entry name" value="Kelch motif"/>
    <property type="match status" value="1"/>
</dbReference>
<dbReference type="Pfam" id="PF25852">
    <property type="entry name" value="DUF6242_C"/>
    <property type="match status" value="1"/>
</dbReference>
<feature type="compositionally biased region" description="Polar residues" evidence="1">
    <location>
        <begin position="35"/>
        <end position="47"/>
    </location>
</feature>
<dbReference type="InterPro" id="IPR058667">
    <property type="entry name" value="DUF6242_C"/>
</dbReference>
<name>A0A964TCJ3_9FLAO</name>
<evidence type="ECO:0000313" key="3">
    <source>
        <dbReference type="EMBL" id="NAY92330.1"/>
    </source>
</evidence>
<dbReference type="EMBL" id="JAAABI010000003">
    <property type="protein sequence ID" value="NAY92330.1"/>
    <property type="molecule type" value="Genomic_DNA"/>
</dbReference>
<dbReference type="PROSITE" id="PS51257">
    <property type="entry name" value="PROKAR_LIPOPROTEIN"/>
    <property type="match status" value="1"/>
</dbReference>
<proteinExistence type="predicted"/>
<keyword evidence="4" id="KW-1185">Reference proteome</keyword>